<dbReference type="GO" id="GO:0003677">
    <property type="term" value="F:DNA binding"/>
    <property type="evidence" value="ECO:0007669"/>
    <property type="project" value="UniProtKB-KW"/>
</dbReference>
<reference evidence="12 13" key="1">
    <citation type="submission" date="2016-01" db="EMBL/GenBank/DDBJ databases">
        <title>Genome sequencing of Roseivirga spongicola UST030701-084.</title>
        <authorList>
            <person name="Selvaratnam C."/>
            <person name="Thevarajoo S."/>
            <person name="Goh K.M."/>
            <person name="Ee R."/>
            <person name="Chan K.-G."/>
            <person name="Chong C.S."/>
        </authorList>
    </citation>
    <scope>NUCLEOTIDE SEQUENCE [LARGE SCALE GENOMIC DNA]</scope>
    <source>
        <strain evidence="12 13">UST030701-084</strain>
    </source>
</reference>
<dbReference type="GO" id="GO:0016887">
    <property type="term" value="F:ATP hydrolysis activity"/>
    <property type="evidence" value="ECO:0007669"/>
    <property type="project" value="TreeGrafter"/>
</dbReference>
<dbReference type="Gene3D" id="3.40.50.300">
    <property type="entry name" value="P-loop containing nucleotide triphosphate hydrolases"/>
    <property type="match status" value="2"/>
</dbReference>
<dbReference type="AlphaFoldDB" id="A0A150X3T0"/>
<dbReference type="InterPro" id="IPR011545">
    <property type="entry name" value="DEAD/DEAH_box_helicase_dom"/>
</dbReference>
<feature type="domain" description="Helicase C-terminal" evidence="11">
    <location>
        <begin position="246"/>
        <end position="395"/>
    </location>
</feature>
<feature type="domain" description="Helicase ATP-binding" evidence="10">
    <location>
        <begin position="31"/>
        <end position="212"/>
    </location>
</feature>
<dbReference type="InterPro" id="IPR027417">
    <property type="entry name" value="P-loop_NTPase"/>
</dbReference>
<dbReference type="InterPro" id="IPR017170">
    <property type="entry name" value="Lhr-like"/>
</dbReference>
<dbReference type="CDD" id="cd17922">
    <property type="entry name" value="DEXHc_LHR-like"/>
    <property type="match status" value="1"/>
</dbReference>
<dbReference type="SMART" id="SM00490">
    <property type="entry name" value="HELICc"/>
    <property type="match status" value="1"/>
</dbReference>
<evidence type="ECO:0000259" key="11">
    <source>
        <dbReference type="PROSITE" id="PS51194"/>
    </source>
</evidence>
<dbReference type="PROSITE" id="PS51192">
    <property type="entry name" value="HELICASE_ATP_BIND_1"/>
    <property type="match status" value="1"/>
</dbReference>
<keyword evidence="2" id="KW-0227">DNA damage</keyword>
<dbReference type="SMART" id="SM00487">
    <property type="entry name" value="DEXDc"/>
    <property type="match status" value="1"/>
</dbReference>
<dbReference type="Pfam" id="PF19306">
    <property type="entry name" value="WHD_Lhr"/>
    <property type="match status" value="1"/>
</dbReference>
<dbReference type="InterPro" id="IPR045628">
    <property type="entry name" value="Lhr_WH_dom"/>
</dbReference>
<keyword evidence="3" id="KW-0378">Hydrolase</keyword>
<keyword evidence="13" id="KW-1185">Reference proteome</keyword>
<keyword evidence="4" id="KW-0347">Helicase</keyword>
<accession>A0A150X3T0</accession>
<dbReference type="NCBIfam" id="TIGR04121">
    <property type="entry name" value="DEXH_lig_assoc"/>
    <property type="match status" value="1"/>
</dbReference>
<dbReference type="STRING" id="333140.AWW68_11695"/>
<dbReference type="PIRSF" id="PIRSF037307">
    <property type="entry name" value="Lhr-like_helic_prd"/>
    <property type="match status" value="1"/>
</dbReference>
<evidence type="ECO:0000256" key="1">
    <source>
        <dbReference type="ARBA" id="ARBA00022741"/>
    </source>
</evidence>
<dbReference type="InterPro" id="IPR026362">
    <property type="entry name" value="DEXH_lig_assoc"/>
</dbReference>
<dbReference type="PANTHER" id="PTHR47962:SF3">
    <property type="entry name" value="LARGE ATP-DEPENDENT HELICASE-RELATED PROTEIN"/>
    <property type="match status" value="1"/>
</dbReference>
<keyword evidence="12" id="KW-0436">Ligase</keyword>
<organism evidence="12 13">
    <name type="scientific">Roseivirga spongicola</name>
    <dbReference type="NCBI Taxonomy" id="333140"/>
    <lineage>
        <taxon>Bacteria</taxon>
        <taxon>Pseudomonadati</taxon>
        <taxon>Bacteroidota</taxon>
        <taxon>Cytophagia</taxon>
        <taxon>Cytophagales</taxon>
        <taxon>Roseivirgaceae</taxon>
        <taxon>Roseivirga</taxon>
    </lineage>
</organism>
<dbReference type="CDD" id="cd18796">
    <property type="entry name" value="SF2_C_LHR"/>
    <property type="match status" value="1"/>
</dbReference>
<evidence type="ECO:0000259" key="10">
    <source>
        <dbReference type="PROSITE" id="PS51192"/>
    </source>
</evidence>
<evidence type="ECO:0000256" key="3">
    <source>
        <dbReference type="ARBA" id="ARBA00022801"/>
    </source>
</evidence>
<evidence type="ECO:0000256" key="8">
    <source>
        <dbReference type="ARBA" id="ARBA00023235"/>
    </source>
</evidence>
<evidence type="ECO:0000256" key="7">
    <source>
        <dbReference type="ARBA" id="ARBA00023204"/>
    </source>
</evidence>
<evidence type="ECO:0000313" key="13">
    <source>
        <dbReference type="Proteomes" id="UP000075606"/>
    </source>
</evidence>
<dbReference type="Pfam" id="PF00270">
    <property type="entry name" value="DEAD"/>
    <property type="match status" value="1"/>
</dbReference>
<evidence type="ECO:0000256" key="4">
    <source>
        <dbReference type="ARBA" id="ARBA00022806"/>
    </source>
</evidence>
<dbReference type="InterPro" id="IPR014001">
    <property type="entry name" value="Helicase_ATP-bd"/>
</dbReference>
<evidence type="ECO:0000256" key="9">
    <source>
        <dbReference type="ARBA" id="ARBA00093467"/>
    </source>
</evidence>
<dbReference type="GO" id="GO:0005524">
    <property type="term" value="F:ATP binding"/>
    <property type="evidence" value="ECO:0007669"/>
    <property type="project" value="UniProtKB-KW"/>
</dbReference>
<protein>
    <submittedName>
        <fullName evidence="12">DNA ligase-associated DEXH box helicase</fullName>
    </submittedName>
</protein>
<dbReference type="GO" id="GO:0016874">
    <property type="term" value="F:ligase activity"/>
    <property type="evidence" value="ECO:0007669"/>
    <property type="project" value="UniProtKB-KW"/>
</dbReference>
<dbReference type="PROSITE" id="PS51194">
    <property type="entry name" value="HELICASE_CTER"/>
    <property type="match status" value="1"/>
</dbReference>
<proteinExistence type="inferred from homology"/>
<evidence type="ECO:0000313" key="12">
    <source>
        <dbReference type="EMBL" id="KYG73363.1"/>
    </source>
</evidence>
<name>A0A150X3T0_9BACT</name>
<keyword evidence="6" id="KW-0238">DNA-binding</keyword>
<evidence type="ECO:0000256" key="5">
    <source>
        <dbReference type="ARBA" id="ARBA00022840"/>
    </source>
</evidence>
<comment type="similarity">
    <text evidence="9">Belongs to the Lhr helicase family. Lhr-Core subfamily.</text>
</comment>
<dbReference type="EMBL" id="LRPC01000028">
    <property type="protein sequence ID" value="KYG73363.1"/>
    <property type="molecule type" value="Genomic_DNA"/>
</dbReference>
<dbReference type="InterPro" id="IPR001650">
    <property type="entry name" value="Helicase_C-like"/>
</dbReference>
<sequence length="814" mass="91948">MALKTQKDLSPALNWFNSKGWQAFDFQQQCWSAYLHCKSGLLNAPTGSGKTYAIWLACVLQALQNPKKAKGLQVIWVTPLRALAKDIHSAMSTCCREMGLDWEIGLRTGDTSQKERQAQTKNMPQALVTTPESIHVLLAQKNAPKTFANLKAVIVDEWHELVGSKRGVQMELALAYFRHLNPKPIQTWAVSATIGNLEEAAKVLLGDQYEQCEIVKAKIDKKIEVETILPDSVDTLPWIGHLGLNMLPRITPILDEHTSTLLFTNVRSQTEIWYKTIIEKVPDLMGLVAMHHGSLDLQVRQWVEEAIHAGKLKCVVCTSSLDLGVDFRPVDMVIQVGGPKGVARFFQRAGRSGHRPGATSKIYFLPTHSLELIEAAVLKEAIATHQFESRTPLLLCYDVLVQYLVTLAVGPGFYPDEVRAHVQSTNAYKDLTDQEWQWCLEFISTGGNSLSAYDEFAKVEIMNDGLWKVNNRKTAMRHRLSMGTIVGDPVVKVKYTSGTYIGTVEESFIAQLKEGDTFWFAGKNLALVRFKDLTAQVRNSKKKTGPIPRWGGGKASFTSLLSDQLRRKIHDASISKFEGVEMKTIAPLLEKQARLSALPKENELLIEQIKSDEGTHIYFYPFEGKYVHEVLAALVAYRISVSQPISFSIASNDYGFEVLTDLDIEIEDFLELDLFSMENLLDDIKASINNTEMAKRKFRDIATIAGLIFQGYPGKGMTYKHLQASSTMIYKVFEDYDPENLLLKQAHEEVLSLQFERSRLTESLERINKQTILLKKLSKPTPFCFPIMVDRLRERFTTEMLSERIEKMQLDFQT</sequence>
<gene>
    <name evidence="12" type="ORF">AWW68_11695</name>
</gene>
<keyword evidence="7" id="KW-0234">DNA repair</keyword>
<dbReference type="PANTHER" id="PTHR47962">
    <property type="entry name" value="ATP-DEPENDENT HELICASE LHR-RELATED-RELATED"/>
    <property type="match status" value="1"/>
</dbReference>
<dbReference type="Proteomes" id="UP000075606">
    <property type="component" value="Unassembled WGS sequence"/>
</dbReference>
<keyword evidence="5" id="KW-0067">ATP-binding</keyword>
<keyword evidence="1" id="KW-0547">Nucleotide-binding</keyword>
<evidence type="ECO:0000256" key="6">
    <source>
        <dbReference type="ARBA" id="ARBA00023125"/>
    </source>
</evidence>
<dbReference type="Pfam" id="PF00271">
    <property type="entry name" value="Helicase_C"/>
    <property type="match status" value="1"/>
</dbReference>
<dbReference type="InterPro" id="IPR013701">
    <property type="entry name" value="Lhr-like_DEAD/DEAH_assoc"/>
</dbReference>
<evidence type="ECO:0000256" key="2">
    <source>
        <dbReference type="ARBA" id="ARBA00022763"/>
    </source>
</evidence>
<comment type="caution">
    <text evidence="12">The sequence shown here is derived from an EMBL/GenBank/DDBJ whole genome shotgun (WGS) entry which is preliminary data.</text>
</comment>
<dbReference type="InterPro" id="IPR052511">
    <property type="entry name" value="ATP-dep_Helicase"/>
</dbReference>
<dbReference type="GO" id="GO:0004386">
    <property type="term" value="F:helicase activity"/>
    <property type="evidence" value="ECO:0007669"/>
    <property type="project" value="UniProtKB-KW"/>
</dbReference>
<dbReference type="GO" id="GO:0006281">
    <property type="term" value="P:DNA repair"/>
    <property type="evidence" value="ECO:0007669"/>
    <property type="project" value="UniProtKB-KW"/>
</dbReference>
<keyword evidence="8" id="KW-0413">Isomerase</keyword>
<dbReference type="SUPFAM" id="SSF52540">
    <property type="entry name" value="P-loop containing nucleoside triphosphate hydrolases"/>
    <property type="match status" value="1"/>
</dbReference>
<dbReference type="Pfam" id="PF08494">
    <property type="entry name" value="DEAD_assoc"/>
    <property type="match status" value="1"/>
</dbReference>